<evidence type="ECO:0000256" key="2">
    <source>
        <dbReference type="ARBA" id="ARBA00012729"/>
    </source>
</evidence>
<dbReference type="PROSITE" id="PS01095">
    <property type="entry name" value="GH18_1"/>
    <property type="match status" value="1"/>
</dbReference>
<keyword evidence="15" id="KW-1185">Reference proteome</keyword>
<gene>
    <name evidence="14" type="ORF">DSL72_004268</name>
</gene>
<evidence type="ECO:0000259" key="13">
    <source>
        <dbReference type="PROSITE" id="PS51910"/>
    </source>
</evidence>
<dbReference type="Gene3D" id="3.20.20.80">
    <property type="entry name" value="Glycosidases"/>
    <property type="match status" value="1"/>
</dbReference>
<dbReference type="PANTHER" id="PTHR47700">
    <property type="entry name" value="V CHITINASE, PUTATIVE (AFU_ORTHOLOGUE AFUA_6G13720)-RELATED"/>
    <property type="match status" value="1"/>
</dbReference>
<keyword evidence="3" id="KW-0147">Chitin-binding</keyword>
<keyword evidence="7" id="KW-0119">Carbohydrate metabolism</keyword>
<accession>A0A8A3P494</accession>
<proteinExistence type="predicted"/>
<dbReference type="PROSITE" id="PS51782">
    <property type="entry name" value="LYSM"/>
    <property type="match status" value="1"/>
</dbReference>
<evidence type="ECO:0000256" key="8">
    <source>
        <dbReference type="ARBA" id="ARBA00023295"/>
    </source>
</evidence>
<dbReference type="AlphaFoldDB" id="A0A8A3P494"/>
<dbReference type="EMBL" id="CP063405">
    <property type="protein sequence ID" value="QSZ29751.1"/>
    <property type="molecule type" value="Genomic_DNA"/>
</dbReference>
<dbReference type="GO" id="GO:0006032">
    <property type="term" value="P:chitin catabolic process"/>
    <property type="evidence" value="ECO:0007669"/>
    <property type="project" value="UniProtKB-KW"/>
</dbReference>
<dbReference type="Gene3D" id="3.30.60.10">
    <property type="entry name" value="Endochitinase-like"/>
    <property type="match status" value="1"/>
</dbReference>
<feature type="domain" description="GH18" evidence="13">
    <location>
        <begin position="365"/>
        <end position="629"/>
    </location>
</feature>
<dbReference type="InterPro" id="IPR036779">
    <property type="entry name" value="LysM_dom_sf"/>
</dbReference>
<dbReference type="Gene3D" id="3.10.350.10">
    <property type="entry name" value="LysM domain"/>
    <property type="match status" value="1"/>
</dbReference>
<feature type="domain" description="LysM" evidence="12">
    <location>
        <begin position="239"/>
        <end position="296"/>
    </location>
</feature>
<organism evidence="14 15">
    <name type="scientific">Monilinia vaccinii-corymbosi</name>
    <dbReference type="NCBI Taxonomy" id="61207"/>
    <lineage>
        <taxon>Eukaryota</taxon>
        <taxon>Fungi</taxon>
        <taxon>Dikarya</taxon>
        <taxon>Ascomycota</taxon>
        <taxon>Pezizomycotina</taxon>
        <taxon>Leotiomycetes</taxon>
        <taxon>Helotiales</taxon>
        <taxon>Sclerotiniaceae</taxon>
        <taxon>Monilinia</taxon>
    </lineage>
</organism>
<dbReference type="PROSITE" id="PS51910">
    <property type="entry name" value="GH18_2"/>
    <property type="match status" value="1"/>
</dbReference>
<sequence length="1173" mass="128376">MHSWIPYLSVKRLQRCKDPMLLQLSVTQSLDDPASNILIRSCMLGGPSLAALAAPVNNSSNLQPVENPKKSSHHFQASLKIAPACSFIGKQASGEMEVLASSDGGKGDLGEVDSVLKGLQKFFETPDNCDETFAFAYHGQTVTSVYIGPGLEKIAVDWSKGRCVEQGNLIPVMNLTVKVFAIAGSPATNVQLLIFLKYNPITDLCSTLQDGDYVCCSAGDPYTEPKPDPPKQGDDGICATSLILNGDSCDALAKQYGVTVADLEKWNKGKTWAWTECKNMAGAECGPLVPGTVLSSSTTSIADLNPCPLKACCSNWGFCGVFPAHCDIHAPEGRRPGSKLDGFENTCVSNCGNDIKQNSGAPAVFSRVGYYSSFNLERDCLWLSAKDANTDGSYTHIHWAFGEIDLATWKPVIKESRTGQWDEFKALKNVRKIVSFGGWAASTEAATYNIIRSAIITNRNLFATNLATFAKAEGIDGIDIDWEYPGAPDILVDGVPIGKTTDGVDYLKFLTVLKQQLGTDHSVSIAAPASYWYLKAFPIDRIAAVIDYIVYMTYDLHGQWDAGNPNAYDQCDSGRCIRSHVNLTQTRNSLAIITKTGVPNNKVFVGEASYGRSFRWPLMVAGDRGYLGNAEINELIFTKRSRANFPRRASTSDILLYQGDYVSYMTPTTKETRRVDYGYCPDEVCTTIPKDDVVITDDDNPYGFDYDAARKENAKRCFVYQDRSLRDYSVTQCYNTCKPQLDVAKEAGKPSNYGSPGQCLCDNWLLNDIADTIIEALPIIAQIGCYILMSSLKLVLDIGLQAIPGVGKALDSGLGMSEFPTTGLLCLYFSRGSLHLRIDMATTAAQMASYLYPDEEDPEGAFSWWLSPCGGTTLVPDEIKKIFGILSTVADGVSSFKKPKNLPKGSGKKGDGANPVDQGTPRAPGKGNRNDKPACRIPASQATQRLRHTLREQKCVNDKTVVTEWIVTSLAYAANAVPTHVAKPCKAIWPQACWHYKSAIRQSPAWETLTCPPEAAATRKPDLGRRVPGVWAAQHDGLGWWDAASERECREGYVEGSMFSRTLDQNALSNRDLKNKVDAAGTKLKVTDKRDVGKNKRTVQRFAEITVNQRPEFSISSWPAAAANDGLDQNPCWPRLTAVRDPGFALFSNDPYYNTHSPVYNYRQPYTVPDNGG</sequence>
<dbReference type="InterPro" id="IPR001002">
    <property type="entry name" value="Chitin-bd_1"/>
</dbReference>
<dbReference type="SUPFAM" id="SSF57016">
    <property type="entry name" value="Plant lectins/antimicrobial peptides"/>
    <property type="match status" value="1"/>
</dbReference>
<dbReference type="SMART" id="SM00636">
    <property type="entry name" value="Glyco_18"/>
    <property type="match status" value="1"/>
</dbReference>
<dbReference type="GO" id="GO:0000272">
    <property type="term" value="P:polysaccharide catabolic process"/>
    <property type="evidence" value="ECO:0007669"/>
    <property type="project" value="UniProtKB-KW"/>
</dbReference>
<dbReference type="Proteomes" id="UP000672032">
    <property type="component" value="Chromosome 1"/>
</dbReference>
<dbReference type="PANTHER" id="PTHR47700:SF2">
    <property type="entry name" value="CHITINASE"/>
    <property type="match status" value="1"/>
</dbReference>
<evidence type="ECO:0000256" key="10">
    <source>
        <dbReference type="RuleBase" id="RU000489"/>
    </source>
</evidence>
<keyword evidence="9" id="KW-0624">Polysaccharide degradation</keyword>
<evidence type="ECO:0000256" key="11">
    <source>
        <dbReference type="SAM" id="MobiDB-lite"/>
    </source>
</evidence>
<dbReference type="CDD" id="cd00035">
    <property type="entry name" value="ChtBD1"/>
    <property type="match status" value="1"/>
</dbReference>
<evidence type="ECO:0000256" key="1">
    <source>
        <dbReference type="ARBA" id="ARBA00000822"/>
    </source>
</evidence>
<evidence type="ECO:0000313" key="15">
    <source>
        <dbReference type="Proteomes" id="UP000672032"/>
    </source>
</evidence>
<dbReference type="InterPro" id="IPR017853">
    <property type="entry name" value="GH"/>
</dbReference>
<keyword evidence="4 10" id="KW-0378">Hydrolase</keyword>
<name>A0A8A3P494_9HELO</name>
<evidence type="ECO:0000256" key="7">
    <source>
        <dbReference type="ARBA" id="ARBA00023277"/>
    </source>
</evidence>
<dbReference type="InterPro" id="IPR018392">
    <property type="entry name" value="LysM"/>
</dbReference>
<dbReference type="CDD" id="cd00118">
    <property type="entry name" value="LysM"/>
    <property type="match status" value="1"/>
</dbReference>
<dbReference type="InterPro" id="IPR011583">
    <property type="entry name" value="Chitinase_II/V-like_cat"/>
</dbReference>
<keyword evidence="6" id="KW-0843">Virulence</keyword>
<evidence type="ECO:0000256" key="5">
    <source>
        <dbReference type="ARBA" id="ARBA00023024"/>
    </source>
</evidence>
<evidence type="ECO:0000256" key="6">
    <source>
        <dbReference type="ARBA" id="ARBA00023026"/>
    </source>
</evidence>
<dbReference type="InterPro" id="IPR001579">
    <property type="entry name" value="Glyco_hydro_18_chit_AS"/>
</dbReference>
<evidence type="ECO:0000256" key="3">
    <source>
        <dbReference type="ARBA" id="ARBA00022669"/>
    </source>
</evidence>
<evidence type="ECO:0000256" key="9">
    <source>
        <dbReference type="ARBA" id="ARBA00023326"/>
    </source>
</evidence>
<dbReference type="GO" id="GO:0008061">
    <property type="term" value="F:chitin binding"/>
    <property type="evidence" value="ECO:0007669"/>
    <property type="project" value="UniProtKB-KW"/>
</dbReference>
<dbReference type="InterPro" id="IPR001223">
    <property type="entry name" value="Glyco_hydro18_cat"/>
</dbReference>
<protein>
    <recommendedName>
        <fullName evidence="2">chitinase</fullName>
        <ecNumber evidence="2">3.2.1.14</ecNumber>
    </recommendedName>
</protein>
<evidence type="ECO:0000256" key="4">
    <source>
        <dbReference type="ARBA" id="ARBA00022801"/>
    </source>
</evidence>
<dbReference type="Pfam" id="PF00187">
    <property type="entry name" value="Chitin_bind_1"/>
    <property type="match status" value="1"/>
</dbReference>
<keyword evidence="8 10" id="KW-0326">Glycosidase</keyword>
<dbReference type="EC" id="3.2.1.14" evidence="2"/>
<evidence type="ECO:0000259" key="12">
    <source>
        <dbReference type="PROSITE" id="PS51782"/>
    </source>
</evidence>
<comment type="catalytic activity">
    <reaction evidence="1">
        <text>Random endo-hydrolysis of N-acetyl-beta-D-glucosaminide (1-&gt;4)-beta-linkages in chitin and chitodextrins.</text>
        <dbReference type="EC" id="3.2.1.14"/>
    </reaction>
</comment>
<dbReference type="GO" id="GO:0008843">
    <property type="term" value="F:endochitinase activity"/>
    <property type="evidence" value="ECO:0007669"/>
    <property type="project" value="UniProtKB-EC"/>
</dbReference>
<dbReference type="Pfam" id="PF00704">
    <property type="entry name" value="Glyco_hydro_18"/>
    <property type="match status" value="1"/>
</dbReference>
<dbReference type="InterPro" id="IPR036861">
    <property type="entry name" value="Endochitinase-like_sf"/>
</dbReference>
<dbReference type="SMART" id="SM00270">
    <property type="entry name" value="ChtBD1"/>
    <property type="match status" value="1"/>
</dbReference>
<keyword evidence="5" id="KW-0146">Chitin degradation</keyword>
<dbReference type="OrthoDB" id="73875at2759"/>
<dbReference type="SUPFAM" id="SSF51445">
    <property type="entry name" value="(Trans)glycosidases"/>
    <property type="match status" value="1"/>
</dbReference>
<dbReference type="Pfam" id="PF01476">
    <property type="entry name" value="LysM"/>
    <property type="match status" value="1"/>
</dbReference>
<feature type="region of interest" description="Disordered" evidence="11">
    <location>
        <begin position="897"/>
        <end position="935"/>
    </location>
</feature>
<evidence type="ECO:0000313" key="14">
    <source>
        <dbReference type="EMBL" id="QSZ29751.1"/>
    </source>
</evidence>
<reference evidence="14" key="1">
    <citation type="submission" date="2020-10" db="EMBL/GenBank/DDBJ databases">
        <title>Genome Sequence of Monilinia vaccinii-corymbosi Sheds Light on Mummy Berry Disease Infection of Blueberry and Mating Type.</title>
        <authorList>
            <person name="Yow A.G."/>
            <person name="Zhang Y."/>
            <person name="Bansal K."/>
            <person name="Eacker S.M."/>
            <person name="Sullivan S."/>
            <person name="Liachko I."/>
            <person name="Cubeta M.A."/>
            <person name="Rollins J.A."/>
            <person name="Ashrafi H."/>
        </authorList>
    </citation>
    <scope>NUCLEOTIDE SEQUENCE</scope>
    <source>
        <strain evidence="14">RL-1</strain>
    </source>
</reference>
<dbReference type="InterPro" id="IPR053214">
    <property type="entry name" value="LysM12-like"/>
</dbReference>